<feature type="compositionally biased region" description="Low complexity" evidence="4">
    <location>
        <begin position="399"/>
        <end position="413"/>
    </location>
</feature>
<evidence type="ECO:0000256" key="3">
    <source>
        <dbReference type="ARBA" id="ARBA00022833"/>
    </source>
</evidence>
<organism evidence="6 7">
    <name type="scientific">Extremus antarcticus</name>
    <dbReference type="NCBI Taxonomy" id="702011"/>
    <lineage>
        <taxon>Eukaryota</taxon>
        <taxon>Fungi</taxon>
        <taxon>Dikarya</taxon>
        <taxon>Ascomycota</taxon>
        <taxon>Pezizomycotina</taxon>
        <taxon>Dothideomycetes</taxon>
        <taxon>Dothideomycetidae</taxon>
        <taxon>Mycosphaerellales</taxon>
        <taxon>Extremaceae</taxon>
        <taxon>Extremus</taxon>
    </lineage>
</organism>
<feature type="compositionally biased region" description="Basic and acidic residues" evidence="4">
    <location>
        <begin position="445"/>
        <end position="455"/>
    </location>
</feature>
<feature type="compositionally biased region" description="Polar residues" evidence="4">
    <location>
        <begin position="210"/>
        <end position="245"/>
    </location>
</feature>
<evidence type="ECO:0000313" key="7">
    <source>
        <dbReference type="Proteomes" id="UP001271007"/>
    </source>
</evidence>
<feature type="region of interest" description="Disordered" evidence="4">
    <location>
        <begin position="210"/>
        <end position="257"/>
    </location>
</feature>
<reference evidence="6" key="1">
    <citation type="submission" date="2023-04" db="EMBL/GenBank/DDBJ databases">
        <title>Black Yeasts Isolated from many extreme environments.</title>
        <authorList>
            <person name="Coleine C."/>
            <person name="Stajich J.E."/>
            <person name="Selbmann L."/>
        </authorList>
    </citation>
    <scope>NUCLEOTIDE SEQUENCE</scope>
    <source>
        <strain evidence="6">CCFEE 5312</strain>
    </source>
</reference>
<name>A0AAJ0GFR4_9PEZI</name>
<feature type="compositionally biased region" description="Low complexity" evidence="4">
    <location>
        <begin position="456"/>
        <end position="465"/>
    </location>
</feature>
<gene>
    <name evidence="6" type="ORF">LTR09_002464</name>
</gene>
<feature type="compositionally biased region" description="Low complexity" evidence="4">
    <location>
        <begin position="165"/>
        <end position="180"/>
    </location>
</feature>
<feature type="region of interest" description="Disordered" evidence="4">
    <location>
        <begin position="161"/>
        <end position="193"/>
    </location>
</feature>
<keyword evidence="2" id="KW-0863">Zinc-finger</keyword>
<dbReference type="InterPro" id="IPR019787">
    <property type="entry name" value="Znf_PHD-finger"/>
</dbReference>
<dbReference type="SMART" id="SM00249">
    <property type="entry name" value="PHD"/>
    <property type="match status" value="1"/>
</dbReference>
<sequence>MARLKDWTTRGAISQTFLSEAELTTVGRHMERALRQVYVLEGGNVLHDHLSYDEYVARRGQFLAPLPAYMKISVFTLARVDAELVFESHCKPLSVEEVRRQEVRLQITPLLPLPTTENTDTIDNFASYPDSEWPGLAGVVSNAKLGSTAIVATSPRTSLHLANFPASTSPPRRTTASTAAMQSSPPRFSLSGPLNMRAANLADQAGAYQQTSAQYPDNSSPSLTRMSRTSSSFLDHTSTPFTSPPTEVAEPRSNRLSSSDHELVLNIVDALGPEAASVRTGYHPSGSASRRDSAQDASTKPALSNNQPTLKNINQGPAFVSPGLTALAGHGIRGVPVKYATGATRPAYAAAAAEVSQSSKSSDQIDNVTDRLSSPQLGLDPAPPAKKKPTLKLRIPVMSTGPTETTQPPTGSTILVRPKRKAPAEVDSDDLLSLPVSQPAAKKRKTDETKPETKKSTTTITTAKPATKKPAAKNKAAAPPRPTSHFELVIAGTDVARDRQEARRAATTRLRRLRTAHANTPDAGAKIDFMPEFFDKASFPSGEEEDQVRCVCGVVEDDSQILIICDSCSVWQHVECVEKMGGLVPPKGKRNDPKAKYSCQVCDPFAQKHLIAQLRQEAE</sequence>
<evidence type="ECO:0000256" key="2">
    <source>
        <dbReference type="ARBA" id="ARBA00022771"/>
    </source>
</evidence>
<keyword evidence="1" id="KW-0479">Metal-binding</keyword>
<evidence type="ECO:0000256" key="4">
    <source>
        <dbReference type="SAM" id="MobiDB-lite"/>
    </source>
</evidence>
<accession>A0AAJ0GFR4</accession>
<dbReference type="InterPro" id="IPR019786">
    <property type="entry name" value="Zinc_finger_PHD-type_CS"/>
</dbReference>
<dbReference type="InterPro" id="IPR011011">
    <property type="entry name" value="Znf_FYVE_PHD"/>
</dbReference>
<feature type="region of interest" description="Disordered" evidence="4">
    <location>
        <begin position="277"/>
        <end position="316"/>
    </location>
</feature>
<proteinExistence type="predicted"/>
<evidence type="ECO:0000313" key="6">
    <source>
        <dbReference type="EMBL" id="KAK3056671.1"/>
    </source>
</evidence>
<protein>
    <recommendedName>
        <fullName evidence="5">Zinc finger PHD-type domain-containing protein</fullName>
    </recommendedName>
</protein>
<evidence type="ECO:0000256" key="1">
    <source>
        <dbReference type="ARBA" id="ARBA00022723"/>
    </source>
</evidence>
<dbReference type="GO" id="GO:0008270">
    <property type="term" value="F:zinc ion binding"/>
    <property type="evidence" value="ECO:0007669"/>
    <property type="project" value="UniProtKB-KW"/>
</dbReference>
<feature type="region of interest" description="Disordered" evidence="4">
    <location>
        <begin position="355"/>
        <end position="483"/>
    </location>
</feature>
<dbReference type="Gene3D" id="3.30.40.10">
    <property type="entry name" value="Zinc/RING finger domain, C3HC4 (zinc finger)"/>
    <property type="match status" value="1"/>
</dbReference>
<keyword evidence="7" id="KW-1185">Reference proteome</keyword>
<feature type="compositionally biased region" description="Polar residues" evidence="4">
    <location>
        <begin position="364"/>
        <end position="376"/>
    </location>
</feature>
<feature type="domain" description="Zinc finger PHD-type" evidence="5">
    <location>
        <begin position="549"/>
        <end position="603"/>
    </location>
</feature>
<dbReference type="InterPro" id="IPR001965">
    <property type="entry name" value="Znf_PHD"/>
</dbReference>
<dbReference type="Pfam" id="PF00628">
    <property type="entry name" value="PHD"/>
    <property type="match status" value="1"/>
</dbReference>
<dbReference type="PROSITE" id="PS01359">
    <property type="entry name" value="ZF_PHD_1"/>
    <property type="match status" value="1"/>
</dbReference>
<dbReference type="SUPFAM" id="SSF57903">
    <property type="entry name" value="FYVE/PHD zinc finger"/>
    <property type="match status" value="1"/>
</dbReference>
<dbReference type="AlphaFoldDB" id="A0AAJ0GFR4"/>
<dbReference type="Proteomes" id="UP001271007">
    <property type="component" value="Unassembled WGS sequence"/>
</dbReference>
<dbReference type="EMBL" id="JAWDJX010000005">
    <property type="protein sequence ID" value="KAK3056671.1"/>
    <property type="molecule type" value="Genomic_DNA"/>
</dbReference>
<evidence type="ECO:0000259" key="5">
    <source>
        <dbReference type="SMART" id="SM00249"/>
    </source>
</evidence>
<comment type="caution">
    <text evidence="6">The sequence shown here is derived from an EMBL/GenBank/DDBJ whole genome shotgun (WGS) entry which is preliminary data.</text>
</comment>
<feature type="compositionally biased region" description="Polar residues" evidence="4">
    <location>
        <begin position="301"/>
        <end position="315"/>
    </location>
</feature>
<keyword evidence="3" id="KW-0862">Zinc</keyword>
<dbReference type="InterPro" id="IPR013083">
    <property type="entry name" value="Znf_RING/FYVE/PHD"/>
</dbReference>